<accession>A0A388L6Z1</accession>
<feature type="coiled-coil region" evidence="13">
    <location>
        <begin position="37"/>
        <end position="64"/>
    </location>
</feature>
<keyword evidence="12" id="KW-0966">Cell projection</keyword>
<evidence type="ECO:0000256" key="1">
    <source>
        <dbReference type="ARBA" id="ARBA00004138"/>
    </source>
</evidence>
<evidence type="ECO:0000256" key="10">
    <source>
        <dbReference type="ARBA" id="ARBA00023175"/>
    </source>
</evidence>
<dbReference type="GO" id="GO:0005929">
    <property type="term" value="C:cilium"/>
    <property type="evidence" value="ECO:0007669"/>
    <property type="project" value="UniProtKB-SubCell"/>
</dbReference>
<dbReference type="Proteomes" id="UP000265515">
    <property type="component" value="Unassembled WGS sequence"/>
</dbReference>
<dbReference type="STRING" id="69332.A0A388L6Z1"/>
<dbReference type="Gene3D" id="6.10.140.1060">
    <property type="match status" value="1"/>
</dbReference>
<dbReference type="Gene3D" id="3.40.50.300">
    <property type="entry name" value="P-loop containing nucleotide triphosphate hydrolases"/>
    <property type="match status" value="1"/>
</dbReference>
<keyword evidence="4" id="KW-0493">Microtubule</keyword>
<keyword evidence="7" id="KW-0243">Dynein</keyword>
<evidence type="ECO:0000259" key="15">
    <source>
        <dbReference type="Pfam" id="PF03028"/>
    </source>
</evidence>
<dbReference type="Gene3D" id="1.10.8.1220">
    <property type="match status" value="1"/>
</dbReference>
<dbReference type="FunFam" id="1.10.8.720:FF:000001">
    <property type="entry name" value="dynein heavy chain 7, axonemal"/>
    <property type="match status" value="1"/>
</dbReference>
<dbReference type="InterPro" id="IPR041658">
    <property type="entry name" value="AAA_lid_11"/>
</dbReference>
<feature type="region of interest" description="Disordered" evidence="14">
    <location>
        <begin position="729"/>
        <end position="757"/>
    </location>
</feature>
<keyword evidence="8 13" id="KW-0175">Coiled coil</keyword>
<feature type="region of interest" description="Disordered" evidence="14">
    <location>
        <begin position="253"/>
        <end position="289"/>
    </location>
</feature>
<keyword evidence="11" id="KW-0206">Cytoskeleton</keyword>
<evidence type="ECO:0000313" key="19">
    <source>
        <dbReference type="Proteomes" id="UP000265515"/>
    </source>
</evidence>
<evidence type="ECO:0000256" key="9">
    <source>
        <dbReference type="ARBA" id="ARBA00023069"/>
    </source>
</evidence>
<evidence type="ECO:0000256" key="2">
    <source>
        <dbReference type="ARBA" id="ARBA00004245"/>
    </source>
</evidence>
<dbReference type="GO" id="GO:0005524">
    <property type="term" value="F:ATP binding"/>
    <property type="evidence" value="ECO:0007669"/>
    <property type="project" value="UniProtKB-KW"/>
</dbReference>
<evidence type="ECO:0000256" key="11">
    <source>
        <dbReference type="ARBA" id="ARBA00023212"/>
    </source>
</evidence>
<dbReference type="OMA" id="SWGAIKE"/>
<protein>
    <submittedName>
        <fullName evidence="18">Uncharacterized protein</fullName>
    </submittedName>
</protein>
<dbReference type="InterPro" id="IPR042219">
    <property type="entry name" value="AAA_lid_11_sf"/>
</dbReference>
<evidence type="ECO:0000256" key="13">
    <source>
        <dbReference type="SAM" id="Coils"/>
    </source>
</evidence>
<dbReference type="GO" id="GO:0045505">
    <property type="term" value="F:dynein intermediate chain binding"/>
    <property type="evidence" value="ECO:0007669"/>
    <property type="project" value="InterPro"/>
</dbReference>
<dbReference type="EMBL" id="BFEA01000285">
    <property type="protein sequence ID" value="GBG78067.1"/>
    <property type="molecule type" value="Genomic_DNA"/>
</dbReference>
<feature type="domain" description="Dynein heavy chain region D6 P-loop" evidence="15">
    <location>
        <begin position="416"/>
        <end position="527"/>
    </location>
</feature>
<dbReference type="GO" id="GO:0051959">
    <property type="term" value="F:dynein light intermediate chain binding"/>
    <property type="evidence" value="ECO:0007669"/>
    <property type="project" value="InterPro"/>
</dbReference>
<dbReference type="PANTHER" id="PTHR22878:SF68">
    <property type="entry name" value="DYNEIN HEAVY CHAIN 6, AXONEMAL-LIKE"/>
    <property type="match status" value="1"/>
</dbReference>
<dbReference type="GO" id="GO:0008569">
    <property type="term" value="F:minus-end-directed microtubule motor activity"/>
    <property type="evidence" value="ECO:0007669"/>
    <property type="project" value="InterPro"/>
</dbReference>
<evidence type="ECO:0000256" key="8">
    <source>
        <dbReference type="ARBA" id="ARBA00023054"/>
    </source>
</evidence>
<evidence type="ECO:0000256" key="6">
    <source>
        <dbReference type="ARBA" id="ARBA00022840"/>
    </source>
</evidence>
<feature type="compositionally biased region" description="Low complexity" evidence="14">
    <location>
        <begin position="271"/>
        <end position="280"/>
    </location>
</feature>
<dbReference type="Pfam" id="PF18198">
    <property type="entry name" value="AAA_lid_11"/>
    <property type="match status" value="1"/>
</dbReference>
<dbReference type="InterPro" id="IPR043160">
    <property type="entry name" value="Dynein_C_barrel"/>
</dbReference>
<dbReference type="GO" id="GO:0007018">
    <property type="term" value="P:microtubule-based movement"/>
    <property type="evidence" value="ECO:0007669"/>
    <property type="project" value="InterPro"/>
</dbReference>
<dbReference type="FunFam" id="3.40.50.300:FF:000362">
    <property type="entry name" value="Dynein, axonemal, heavy chain 6"/>
    <property type="match status" value="1"/>
</dbReference>
<dbReference type="FunFam" id="1.10.8.1220:FF:000001">
    <property type="entry name" value="Dynein axonemal heavy chain 5"/>
    <property type="match status" value="1"/>
</dbReference>
<feature type="compositionally biased region" description="Basic and acidic residues" evidence="14">
    <location>
        <begin position="257"/>
        <end position="270"/>
    </location>
</feature>
<dbReference type="InterPro" id="IPR041228">
    <property type="entry name" value="Dynein_C"/>
</dbReference>
<dbReference type="InterPro" id="IPR026983">
    <property type="entry name" value="DHC"/>
</dbReference>
<name>A0A388L6Z1_CHABU</name>
<dbReference type="Gramene" id="GBG78067">
    <property type="protein sequence ID" value="GBG78067"/>
    <property type="gene ID" value="CBR_g26004"/>
</dbReference>
<feature type="domain" description="Dynein heavy chain AAA lid" evidence="16">
    <location>
        <begin position="563"/>
        <end position="702"/>
    </location>
</feature>
<dbReference type="GO" id="GO:0030286">
    <property type="term" value="C:dynein complex"/>
    <property type="evidence" value="ECO:0007669"/>
    <property type="project" value="UniProtKB-KW"/>
</dbReference>
<keyword evidence="6" id="KW-0067">ATP-binding</keyword>
<comment type="subcellular location">
    <subcellularLocation>
        <location evidence="1">Cell projection</location>
        <location evidence="1">Cilium</location>
    </subcellularLocation>
    <subcellularLocation>
        <location evidence="2">Cytoplasm</location>
        <location evidence="2">Cytoskeleton</location>
    </subcellularLocation>
</comment>
<reference evidence="18 19" key="1">
    <citation type="journal article" date="2018" name="Cell">
        <title>The Chara Genome: Secondary Complexity and Implications for Plant Terrestrialization.</title>
        <authorList>
            <person name="Nishiyama T."/>
            <person name="Sakayama H."/>
            <person name="Vries J.D."/>
            <person name="Buschmann H."/>
            <person name="Saint-Marcoux D."/>
            <person name="Ullrich K.K."/>
            <person name="Haas F.B."/>
            <person name="Vanderstraeten L."/>
            <person name="Becker D."/>
            <person name="Lang D."/>
            <person name="Vosolsobe S."/>
            <person name="Rombauts S."/>
            <person name="Wilhelmsson P.K.I."/>
            <person name="Janitza P."/>
            <person name="Kern R."/>
            <person name="Heyl A."/>
            <person name="Rumpler F."/>
            <person name="Villalobos L.I.A.C."/>
            <person name="Clay J.M."/>
            <person name="Skokan R."/>
            <person name="Toyoda A."/>
            <person name="Suzuki Y."/>
            <person name="Kagoshima H."/>
            <person name="Schijlen E."/>
            <person name="Tajeshwar N."/>
            <person name="Catarino B."/>
            <person name="Hetherington A.J."/>
            <person name="Saltykova A."/>
            <person name="Bonnot C."/>
            <person name="Breuninger H."/>
            <person name="Symeonidi A."/>
            <person name="Radhakrishnan G.V."/>
            <person name="Van Nieuwerburgh F."/>
            <person name="Deforce D."/>
            <person name="Chang C."/>
            <person name="Karol K.G."/>
            <person name="Hedrich R."/>
            <person name="Ulvskov P."/>
            <person name="Glockner G."/>
            <person name="Delwiche C.F."/>
            <person name="Petrasek J."/>
            <person name="Van de Peer Y."/>
            <person name="Friml J."/>
            <person name="Beilby M."/>
            <person name="Dolan L."/>
            <person name="Kohara Y."/>
            <person name="Sugano S."/>
            <person name="Fujiyama A."/>
            <person name="Delaux P.-M."/>
            <person name="Quint M."/>
            <person name="TheiBen G."/>
            <person name="Hagemann M."/>
            <person name="Harholt J."/>
            <person name="Dunand C."/>
            <person name="Zachgo S."/>
            <person name="Langdale J."/>
            <person name="Maumus F."/>
            <person name="Straeten D.V.D."/>
            <person name="Gould S.B."/>
            <person name="Rensing S.A."/>
        </authorList>
    </citation>
    <scope>NUCLEOTIDE SEQUENCE [LARGE SCALE GENOMIC DNA]</scope>
    <source>
        <strain evidence="18 19">S276</strain>
    </source>
</reference>
<keyword evidence="19" id="KW-1185">Reference proteome</keyword>
<evidence type="ECO:0000259" key="17">
    <source>
        <dbReference type="Pfam" id="PF18199"/>
    </source>
</evidence>
<feature type="compositionally biased region" description="Polar residues" evidence="14">
    <location>
        <begin position="740"/>
        <end position="757"/>
    </location>
</feature>
<dbReference type="Gene3D" id="1.20.1270.280">
    <property type="match status" value="1"/>
</dbReference>
<dbReference type="Gene3D" id="1.10.8.720">
    <property type="entry name" value="Region D6 of dynein motor"/>
    <property type="match status" value="1"/>
</dbReference>
<evidence type="ECO:0000313" key="18">
    <source>
        <dbReference type="EMBL" id="GBG78067.1"/>
    </source>
</evidence>
<dbReference type="GO" id="GO:0060271">
    <property type="term" value="P:cilium assembly"/>
    <property type="evidence" value="ECO:0007669"/>
    <property type="project" value="UniProtKB-ARBA"/>
</dbReference>
<evidence type="ECO:0000256" key="12">
    <source>
        <dbReference type="ARBA" id="ARBA00023273"/>
    </source>
</evidence>
<keyword evidence="3" id="KW-0963">Cytoplasm</keyword>
<sequence>MTPNQLHLGWKPRAACKLDFLLPKGQTSAAPGNIEFALKYEQMLQQAVDHIKKAQDAMVASENKHGRPSQVQVISSSEGNILDDETAIDVISSSKALSVEIADKQKIAERTEAKIDDARKGYLPVAQHGAALFFVISHLAVIAPMYQYSLTWYISLFLASVARSERSSDLSVRINNLNGHFTYALYCQVCRSLFANDKLLFSLLLTMTVLERQGKVSKADFRFLVGGGGMASGADKRGRYGKGVAPLQGRINAANEGMHDEKKERGEESGKSASTAASAGDRGAEGPTMVNPASTWLADRLWLEAQQLSTIFPSLSSLAAAIASSPDQWKALYDSSNPHKMALPTVTITVNGGGSASGGVFLGEKLSKLERLLVLRVIRPDKLVAGLILFIMETMGQKYIEPPPFDLNQSFSESTSTTPLVFVLSAGTDPMALLLRFAESSRHPILSISLGQGQGPKAAAMIGDAVNSGSWVVLQNCHLAVSWMPTLERICEGIVSEKTNAGFRLWLTSYPSDHFPVTILQNSVKMTNEPPKGMRANMLQSYWSDPISDERFFCGCTDRGPVWRKLLFGLCFFHAFVLERRKFGPLGWNIPYQFTESDQKISVTQLQMFLNEFPETLPFSALLYLTGECNYGGRVTDAHDRRTLMSILSIVYTPHILDDLYRFSPSGIYYAPPDGDYQSYLEHIKTFPHVDQPEVFGLHENADIIKDQKEANELFTSILAILMQSQGVEAEEHEAERTPPSDSASFSTLGSATAASTVTTREQRLTDLAADILNRIPPPFNIELVSFLFPVRYEESMNSVLCQEMVRFNRLTDVIRSSLLSLQKGLKGLVVMSADLERLGNSMYLGQLPAAWASRSYPSLKPLGSYVDDLIHRLNMLATWMSEGGPPTFWISGFYFPHAFLTGVLQNYARKHAIPIDTIAFEFECMKDPPDLSPDELPKPHFNPPDKKGHYYRTRPEDGAYVAGMFIEGAGWDANHMQLAESTPKVLHWPAPVIWFRPCQVHKRREYANYACPVYRTAERRGVLATTGHSSNFVIDVLLPTQMPPDHWIRRGVAMILSLSE</sequence>
<dbReference type="InterPro" id="IPR027417">
    <property type="entry name" value="P-loop_NTPase"/>
</dbReference>
<keyword evidence="9" id="KW-0969">Cilium</keyword>
<dbReference type="Pfam" id="PF03028">
    <property type="entry name" value="Dynein_heavy"/>
    <property type="match status" value="1"/>
</dbReference>
<feature type="domain" description="Dynein heavy chain C-terminal" evidence="17">
    <location>
        <begin position="747"/>
        <end position="1057"/>
    </location>
</feature>
<dbReference type="Gene3D" id="3.10.490.20">
    <property type="match status" value="1"/>
</dbReference>
<evidence type="ECO:0000256" key="7">
    <source>
        <dbReference type="ARBA" id="ARBA00023017"/>
    </source>
</evidence>
<dbReference type="AlphaFoldDB" id="A0A388L6Z1"/>
<proteinExistence type="predicted"/>
<dbReference type="FunFam" id="1.20.1270.280:FF:000001">
    <property type="entry name" value="dynein heavy chain 7, axonemal"/>
    <property type="match status" value="1"/>
</dbReference>
<keyword evidence="10" id="KW-0505">Motor protein</keyword>
<dbReference type="FunFam" id="3.10.490.20:FF:000009">
    <property type="entry name" value="Dynein heavy chain 4"/>
    <property type="match status" value="1"/>
</dbReference>
<evidence type="ECO:0000259" key="16">
    <source>
        <dbReference type="Pfam" id="PF18198"/>
    </source>
</evidence>
<dbReference type="GO" id="GO:0005874">
    <property type="term" value="C:microtubule"/>
    <property type="evidence" value="ECO:0007669"/>
    <property type="project" value="UniProtKB-KW"/>
</dbReference>
<dbReference type="OrthoDB" id="1929391at2759"/>
<organism evidence="18 19">
    <name type="scientific">Chara braunii</name>
    <name type="common">Braun's stonewort</name>
    <dbReference type="NCBI Taxonomy" id="69332"/>
    <lineage>
        <taxon>Eukaryota</taxon>
        <taxon>Viridiplantae</taxon>
        <taxon>Streptophyta</taxon>
        <taxon>Charophyceae</taxon>
        <taxon>Charales</taxon>
        <taxon>Characeae</taxon>
        <taxon>Chara</taxon>
    </lineage>
</organism>
<dbReference type="Pfam" id="PF18199">
    <property type="entry name" value="Dynein_C"/>
    <property type="match status" value="1"/>
</dbReference>
<evidence type="ECO:0000256" key="3">
    <source>
        <dbReference type="ARBA" id="ARBA00022490"/>
    </source>
</evidence>
<dbReference type="InterPro" id="IPR004273">
    <property type="entry name" value="Dynein_heavy_D6_P-loop"/>
</dbReference>
<evidence type="ECO:0000256" key="14">
    <source>
        <dbReference type="SAM" id="MobiDB-lite"/>
    </source>
</evidence>
<comment type="caution">
    <text evidence="18">The sequence shown here is derived from an EMBL/GenBank/DDBJ whole genome shotgun (WGS) entry which is preliminary data.</text>
</comment>
<keyword evidence="5" id="KW-0547">Nucleotide-binding</keyword>
<evidence type="ECO:0000256" key="5">
    <source>
        <dbReference type="ARBA" id="ARBA00022741"/>
    </source>
</evidence>
<dbReference type="PANTHER" id="PTHR22878">
    <property type="entry name" value="DYNEIN HEAVY CHAIN 6, AXONEMAL-LIKE-RELATED"/>
    <property type="match status" value="1"/>
</dbReference>
<evidence type="ECO:0000256" key="4">
    <source>
        <dbReference type="ARBA" id="ARBA00022701"/>
    </source>
</evidence>
<gene>
    <name evidence="18" type="ORF">CBR_g26004</name>
</gene>